<dbReference type="PANTHER" id="PTHR43586:SF15">
    <property type="entry name" value="BLR3095 PROTEIN"/>
    <property type="match status" value="1"/>
</dbReference>
<keyword evidence="3" id="KW-0808">Transferase</keyword>
<accession>A0A3D6BNZ8</accession>
<dbReference type="Gene3D" id="3.40.640.10">
    <property type="entry name" value="Type I PLP-dependent aspartate aminotransferase-like (Major domain)"/>
    <property type="match status" value="1"/>
</dbReference>
<dbReference type="SUPFAM" id="SSF53383">
    <property type="entry name" value="PLP-dependent transferases"/>
    <property type="match status" value="1"/>
</dbReference>
<evidence type="ECO:0000313" key="3">
    <source>
        <dbReference type="EMBL" id="HCY80971.1"/>
    </source>
</evidence>
<reference evidence="3 4" key="1">
    <citation type="journal article" date="2018" name="Nat. Biotechnol.">
        <title>A standardized bacterial taxonomy based on genome phylogeny substantially revises the tree of life.</title>
        <authorList>
            <person name="Parks D.H."/>
            <person name="Chuvochina M."/>
            <person name="Waite D.W."/>
            <person name="Rinke C."/>
            <person name="Skarshewski A."/>
            <person name="Chaumeil P.A."/>
            <person name="Hugenholtz P."/>
        </authorList>
    </citation>
    <scope>NUCLEOTIDE SEQUENCE [LARGE SCALE GENOMIC DNA]</scope>
    <source>
        <strain evidence="3">UBA10227</strain>
    </source>
</reference>
<evidence type="ECO:0000313" key="4">
    <source>
        <dbReference type="Proteomes" id="UP000263268"/>
    </source>
</evidence>
<sequence>WKLLAERSGAKVKVVKPDGQSENRGRIWNQQILEAINPKTKVVTLGNVHWADGTFFDLERISKKTKANEALLIIDGSQSIGALPFDIENIKPDALFTVGYKWLLGPFSLGLGYYGEYFDGGIPLEENWVNRKHSKDFQNLVNYTDEYGPIAARYNVGQNSNFHLVPILNETITALNEWNVNSIQSYCKNLTRTPVKTLRELGCIIEEDDFRTGHLFGIRFKSANDLKALQELFVKNGVYASLRGSAVRVSFNVYNDENDMDKLVECVKSLY</sequence>
<feature type="non-terminal residue" evidence="3">
    <location>
        <position position="1"/>
    </location>
</feature>
<keyword evidence="3" id="KW-0032">Aminotransferase</keyword>
<dbReference type="InterPro" id="IPR015421">
    <property type="entry name" value="PyrdxlP-dep_Trfase_major"/>
</dbReference>
<dbReference type="Gene3D" id="3.90.1150.10">
    <property type="entry name" value="Aspartate Aminotransferase, domain 1"/>
    <property type="match status" value="1"/>
</dbReference>
<feature type="domain" description="Aminotransferase class V" evidence="2">
    <location>
        <begin position="1"/>
        <end position="263"/>
    </location>
</feature>
<evidence type="ECO:0000256" key="1">
    <source>
        <dbReference type="ARBA" id="ARBA00022898"/>
    </source>
</evidence>
<keyword evidence="1" id="KW-0663">Pyridoxal phosphate</keyword>
<evidence type="ECO:0000259" key="2">
    <source>
        <dbReference type="Pfam" id="PF00266"/>
    </source>
</evidence>
<dbReference type="Proteomes" id="UP000263268">
    <property type="component" value="Unassembled WGS sequence"/>
</dbReference>
<dbReference type="Pfam" id="PF00266">
    <property type="entry name" value="Aminotran_5"/>
    <property type="match status" value="1"/>
</dbReference>
<organism evidence="3 4">
    <name type="scientific">Xanthomarina gelatinilytica</name>
    <dbReference type="NCBI Taxonomy" id="1137281"/>
    <lineage>
        <taxon>Bacteria</taxon>
        <taxon>Pseudomonadati</taxon>
        <taxon>Bacteroidota</taxon>
        <taxon>Flavobacteriia</taxon>
        <taxon>Flavobacteriales</taxon>
        <taxon>Flavobacteriaceae</taxon>
        <taxon>Xanthomarina</taxon>
    </lineage>
</organism>
<dbReference type="InterPro" id="IPR000192">
    <property type="entry name" value="Aminotrans_V_dom"/>
</dbReference>
<name>A0A3D6BNZ8_9FLAO</name>
<dbReference type="InterPro" id="IPR015422">
    <property type="entry name" value="PyrdxlP-dep_Trfase_small"/>
</dbReference>
<dbReference type="InterPro" id="IPR015424">
    <property type="entry name" value="PyrdxlP-dep_Trfase"/>
</dbReference>
<dbReference type="EMBL" id="DPRK01000085">
    <property type="protein sequence ID" value="HCY80971.1"/>
    <property type="molecule type" value="Genomic_DNA"/>
</dbReference>
<gene>
    <name evidence="3" type="ORF">DHV22_04870</name>
</gene>
<comment type="caution">
    <text evidence="3">The sequence shown here is derived from an EMBL/GenBank/DDBJ whole genome shotgun (WGS) entry which is preliminary data.</text>
</comment>
<dbReference type="AlphaFoldDB" id="A0A3D6BNZ8"/>
<protein>
    <submittedName>
        <fullName evidence="3">Aminotransferase</fullName>
    </submittedName>
</protein>
<dbReference type="GO" id="GO:0008483">
    <property type="term" value="F:transaminase activity"/>
    <property type="evidence" value="ECO:0007669"/>
    <property type="project" value="UniProtKB-KW"/>
</dbReference>
<proteinExistence type="predicted"/>
<dbReference type="PANTHER" id="PTHR43586">
    <property type="entry name" value="CYSTEINE DESULFURASE"/>
    <property type="match status" value="1"/>
</dbReference>